<dbReference type="Proteomes" id="UP000640489">
    <property type="component" value="Unassembled WGS sequence"/>
</dbReference>
<dbReference type="RefSeq" id="WP_194706394.1">
    <property type="nucleotide sequence ID" value="NZ_JADKPN010000003.1"/>
</dbReference>
<keyword evidence="2" id="KW-1185">Reference proteome</keyword>
<protein>
    <submittedName>
        <fullName evidence="1">DUF1579 family protein</fullName>
    </submittedName>
</protein>
<evidence type="ECO:0000313" key="2">
    <source>
        <dbReference type="Proteomes" id="UP000640489"/>
    </source>
</evidence>
<proteinExistence type="predicted"/>
<dbReference type="AlphaFoldDB" id="A0A930YHR4"/>
<gene>
    <name evidence="1" type="ORF">ISU07_08825</name>
</gene>
<accession>A0A930YHR4</accession>
<evidence type="ECO:0000313" key="1">
    <source>
        <dbReference type="EMBL" id="MBF4763229.1"/>
    </source>
</evidence>
<organism evidence="1 2">
    <name type="scientific">Nocardioides islandensis</name>
    <dbReference type="NCBI Taxonomy" id="433663"/>
    <lineage>
        <taxon>Bacteria</taxon>
        <taxon>Bacillati</taxon>
        <taxon>Actinomycetota</taxon>
        <taxon>Actinomycetes</taxon>
        <taxon>Propionibacteriales</taxon>
        <taxon>Nocardioidaceae</taxon>
        <taxon>Nocardioides</taxon>
    </lineage>
</organism>
<sequence>MRSEAMEQLDVLVGEWRTTLSNAWFLDPPEQEVPGAATVEWLGDVFVVFRWTIQGDVGSATSEMVMVLGRSDPQDAYTALYKDERGVCRVFAMTFTDGRWTLVREDADMFQRFVADVAPDRVAARWEASDDRGATWRKDFDLVFDRA</sequence>
<name>A0A930YHR4_9ACTN</name>
<dbReference type="EMBL" id="JADKPN010000003">
    <property type="protein sequence ID" value="MBF4763229.1"/>
    <property type="molecule type" value="Genomic_DNA"/>
</dbReference>
<comment type="caution">
    <text evidence="1">The sequence shown here is derived from an EMBL/GenBank/DDBJ whole genome shotgun (WGS) entry which is preliminary data.</text>
</comment>
<reference evidence="1" key="1">
    <citation type="submission" date="2020-11" db="EMBL/GenBank/DDBJ databases">
        <title>Nocardioides sp. nov., isolated from Soil of Cynanchum wilfordii Hemsley rhizosphere.</title>
        <authorList>
            <person name="Lee J.-S."/>
            <person name="Suh M.K."/>
            <person name="Kim J.-S."/>
        </authorList>
    </citation>
    <scope>NUCLEOTIDE SEQUENCE</scope>
    <source>
        <strain evidence="1">KCTC 19275</strain>
    </source>
</reference>